<keyword evidence="2" id="KW-1185">Reference proteome</keyword>
<dbReference type="EMBL" id="CAJVPT010002054">
    <property type="protein sequence ID" value="CAG8474290.1"/>
    <property type="molecule type" value="Genomic_DNA"/>
</dbReference>
<accession>A0ACA9KJ14</accession>
<reference evidence="1" key="1">
    <citation type="submission" date="2021-06" db="EMBL/GenBank/DDBJ databases">
        <authorList>
            <person name="Kallberg Y."/>
            <person name="Tangrot J."/>
            <person name="Rosling A."/>
        </authorList>
    </citation>
    <scope>NUCLEOTIDE SEQUENCE</scope>
    <source>
        <strain evidence="1">CL356</strain>
    </source>
</reference>
<proteinExistence type="predicted"/>
<organism evidence="1 2">
    <name type="scientific">Acaulospora colombiana</name>
    <dbReference type="NCBI Taxonomy" id="27376"/>
    <lineage>
        <taxon>Eukaryota</taxon>
        <taxon>Fungi</taxon>
        <taxon>Fungi incertae sedis</taxon>
        <taxon>Mucoromycota</taxon>
        <taxon>Glomeromycotina</taxon>
        <taxon>Glomeromycetes</taxon>
        <taxon>Diversisporales</taxon>
        <taxon>Acaulosporaceae</taxon>
        <taxon>Acaulospora</taxon>
    </lineage>
</organism>
<name>A0ACA9KJ14_9GLOM</name>
<gene>
    <name evidence="1" type="ORF">ACOLOM_LOCUS1723</name>
</gene>
<sequence length="113" mass="13135">MTIMQDNKSWENTSAFVVRTVETETRKGNKSKELLIHISYVTRKCWLWALESPQFWNVVAIVGLKGVSYDSILRIFTDLGIDCILVIDSIDKEQATNIIDHFNEFSDFVKQYK</sequence>
<comment type="caution">
    <text evidence="1">The sequence shown here is derived from an EMBL/GenBank/DDBJ whole genome shotgun (WGS) entry which is preliminary data.</text>
</comment>
<dbReference type="Proteomes" id="UP000789525">
    <property type="component" value="Unassembled WGS sequence"/>
</dbReference>
<evidence type="ECO:0000313" key="1">
    <source>
        <dbReference type="EMBL" id="CAG8474290.1"/>
    </source>
</evidence>
<evidence type="ECO:0000313" key="2">
    <source>
        <dbReference type="Proteomes" id="UP000789525"/>
    </source>
</evidence>
<protein>
    <submittedName>
        <fullName evidence="1">11832_t:CDS:1</fullName>
    </submittedName>
</protein>